<dbReference type="EMBL" id="MU005576">
    <property type="protein sequence ID" value="KAF2686446.1"/>
    <property type="molecule type" value="Genomic_DNA"/>
</dbReference>
<evidence type="ECO:0000313" key="3">
    <source>
        <dbReference type="Proteomes" id="UP000799291"/>
    </source>
</evidence>
<dbReference type="AlphaFoldDB" id="A0A6G1J7F8"/>
<reference evidence="2" key="1">
    <citation type="journal article" date="2020" name="Stud. Mycol.">
        <title>101 Dothideomycetes genomes: a test case for predicting lifestyles and emergence of pathogens.</title>
        <authorList>
            <person name="Haridas S."/>
            <person name="Albert R."/>
            <person name="Binder M."/>
            <person name="Bloem J."/>
            <person name="Labutti K."/>
            <person name="Salamov A."/>
            <person name="Andreopoulos B."/>
            <person name="Baker S."/>
            <person name="Barry K."/>
            <person name="Bills G."/>
            <person name="Bluhm B."/>
            <person name="Cannon C."/>
            <person name="Castanera R."/>
            <person name="Culley D."/>
            <person name="Daum C."/>
            <person name="Ezra D."/>
            <person name="Gonzalez J."/>
            <person name="Henrissat B."/>
            <person name="Kuo A."/>
            <person name="Liang C."/>
            <person name="Lipzen A."/>
            <person name="Lutzoni F."/>
            <person name="Magnuson J."/>
            <person name="Mondo S."/>
            <person name="Nolan M."/>
            <person name="Ohm R."/>
            <person name="Pangilinan J."/>
            <person name="Park H.-J."/>
            <person name="Ramirez L."/>
            <person name="Alfaro M."/>
            <person name="Sun H."/>
            <person name="Tritt A."/>
            <person name="Yoshinaga Y."/>
            <person name="Zwiers L.-H."/>
            <person name="Turgeon B."/>
            <person name="Goodwin S."/>
            <person name="Spatafora J."/>
            <person name="Crous P."/>
            <person name="Grigoriev I."/>
        </authorList>
    </citation>
    <scope>NUCLEOTIDE SEQUENCE</scope>
    <source>
        <strain evidence="2">CBS 122367</strain>
    </source>
</reference>
<feature type="compositionally biased region" description="Basic residues" evidence="1">
    <location>
        <begin position="44"/>
        <end position="53"/>
    </location>
</feature>
<name>A0A6G1J7F8_9PLEO</name>
<proteinExistence type="predicted"/>
<evidence type="ECO:0000256" key="1">
    <source>
        <dbReference type="SAM" id="MobiDB-lite"/>
    </source>
</evidence>
<dbReference type="Proteomes" id="UP000799291">
    <property type="component" value="Unassembled WGS sequence"/>
</dbReference>
<feature type="region of interest" description="Disordered" evidence="1">
    <location>
        <begin position="44"/>
        <end position="70"/>
    </location>
</feature>
<accession>A0A6G1J7F8</accession>
<gene>
    <name evidence="2" type="ORF">K458DRAFT_198044</name>
</gene>
<sequence length="70" mass="7262">MQGPLSAAAASPVCALARNTLERIASSVANTYARDMLSLAVQRNRSRRTKALSRKASGSISASTVSRVAG</sequence>
<feature type="compositionally biased region" description="Polar residues" evidence="1">
    <location>
        <begin position="56"/>
        <end position="70"/>
    </location>
</feature>
<keyword evidence="3" id="KW-1185">Reference proteome</keyword>
<evidence type="ECO:0000313" key="2">
    <source>
        <dbReference type="EMBL" id="KAF2686446.1"/>
    </source>
</evidence>
<organism evidence="2 3">
    <name type="scientific">Lentithecium fluviatile CBS 122367</name>
    <dbReference type="NCBI Taxonomy" id="1168545"/>
    <lineage>
        <taxon>Eukaryota</taxon>
        <taxon>Fungi</taxon>
        <taxon>Dikarya</taxon>
        <taxon>Ascomycota</taxon>
        <taxon>Pezizomycotina</taxon>
        <taxon>Dothideomycetes</taxon>
        <taxon>Pleosporomycetidae</taxon>
        <taxon>Pleosporales</taxon>
        <taxon>Massarineae</taxon>
        <taxon>Lentitheciaceae</taxon>
        <taxon>Lentithecium</taxon>
    </lineage>
</organism>
<protein>
    <submittedName>
        <fullName evidence="2">Uncharacterized protein</fullName>
    </submittedName>
</protein>